<evidence type="ECO:0000256" key="5">
    <source>
        <dbReference type="ARBA" id="ARBA00023136"/>
    </source>
</evidence>
<evidence type="ECO:0000313" key="9">
    <source>
        <dbReference type="Proteomes" id="UP000316747"/>
    </source>
</evidence>
<keyword evidence="3 7" id="KW-0812">Transmembrane</keyword>
<evidence type="ECO:0000256" key="2">
    <source>
        <dbReference type="ARBA" id="ARBA00022475"/>
    </source>
</evidence>
<dbReference type="Pfam" id="PF03631">
    <property type="entry name" value="Virul_fac_BrkB"/>
    <property type="match status" value="1"/>
</dbReference>
<accession>A0A543I2Q9</accession>
<keyword evidence="4 7" id="KW-1133">Transmembrane helix</keyword>
<feature type="region of interest" description="Disordered" evidence="6">
    <location>
        <begin position="1"/>
        <end position="23"/>
    </location>
</feature>
<feature type="transmembrane region" description="Helical" evidence="7">
    <location>
        <begin position="128"/>
        <end position="147"/>
    </location>
</feature>
<evidence type="ECO:0000256" key="1">
    <source>
        <dbReference type="ARBA" id="ARBA00004651"/>
    </source>
</evidence>
<feature type="transmembrane region" description="Helical" evidence="7">
    <location>
        <begin position="233"/>
        <end position="255"/>
    </location>
</feature>
<feature type="compositionally biased region" description="Basic and acidic residues" evidence="6">
    <location>
        <begin position="1"/>
        <end position="11"/>
    </location>
</feature>
<keyword evidence="9" id="KW-1185">Reference proteome</keyword>
<comment type="subcellular location">
    <subcellularLocation>
        <location evidence="1">Cell membrane</location>
        <topology evidence="1">Multi-pass membrane protein</topology>
    </subcellularLocation>
</comment>
<dbReference type="Proteomes" id="UP000316747">
    <property type="component" value="Unassembled WGS sequence"/>
</dbReference>
<proteinExistence type="predicted"/>
<evidence type="ECO:0000256" key="4">
    <source>
        <dbReference type="ARBA" id="ARBA00022989"/>
    </source>
</evidence>
<comment type="caution">
    <text evidence="8">The sequence shown here is derived from an EMBL/GenBank/DDBJ whole genome shotgun (WGS) entry which is preliminary data.</text>
</comment>
<dbReference type="PANTHER" id="PTHR30213">
    <property type="entry name" value="INNER MEMBRANE PROTEIN YHJD"/>
    <property type="match status" value="1"/>
</dbReference>
<sequence>MGTHPGDEGDAHPAPSQHGWTERIDHVRARAEDAAARYRELARRDPVYALPIVALTTYVARQGMLLASAIAFRTFLWLMPLALLAAGLLTGVGLSFPLVAARAEKTTGVTAVARQQIVAALQDGGQSWWVAVIVGLVGFLWTTRTLMRNLIQATAHIWDAPTRRQPQRQVIVSSVIFASAWLMLFFAVGLASTIDILPAGIVATFLTQITLSTLVWLVISLRLPDRRESWTDLLPGCLLFGLGLTLMQLVGRFYLPARFEHSSQLYGSLGVAAVILVWLLILGHLTTVSALVNRVWFDYRADRAQQEAAAERASDDDDRVTAPPPSPAPGRPTTRG</sequence>
<evidence type="ECO:0000313" key="8">
    <source>
        <dbReference type="EMBL" id="TQM64886.1"/>
    </source>
</evidence>
<feature type="region of interest" description="Disordered" evidence="6">
    <location>
        <begin position="308"/>
        <end position="336"/>
    </location>
</feature>
<feature type="transmembrane region" description="Helical" evidence="7">
    <location>
        <begin position="170"/>
        <end position="190"/>
    </location>
</feature>
<organism evidence="8 9">
    <name type="scientific">Humibacillus xanthopallidus</name>
    <dbReference type="NCBI Taxonomy" id="412689"/>
    <lineage>
        <taxon>Bacteria</taxon>
        <taxon>Bacillati</taxon>
        <taxon>Actinomycetota</taxon>
        <taxon>Actinomycetes</taxon>
        <taxon>Micrococcales</taxon>
        <taxon>Intrasporangiaceae</taxon>
        <taxon>Humibacillus</taxon>
    </lineage>
</organism>
<evidence type="ECO:0000256" key="7">
    <source>
        <dbReference type="SAM" id="Phobius"/>
    </source>
</evidence>
<gene>
    <name evidence="8" type="ORF">FBY41_1268</name>
</gene>
<dbReference type="GO" id="GO:0005886">
    <property type="term" value="C:plasma membrane"/>
    <property type="evidence" value="ECO:0007669"/>
    <property type="project" value="UniProtKB-SubCell"/>
</dbReference>
<evidence type="ECO:0000256" key="3">
    <source>
        <dbReference type="ARBA" id="ARBA00022692"/>
    </source>
</evidence>
<keyword evidence="2" id="KW-1003">Cell membrane</keyword>
<dbReference type="PANTHER" id="PTHR30213:SF0">
    <property type="entry name" value="UPF0761 MEMBRANE PROTEIN YIHY"/>
    <property type="match status" value="1"/>
</dbReference>
<keyword evidence="5 7" id="KW-0472">Membrane</keyword>
<dbReference type="OrthoDB" id="4860529at2"/>
<dbReference type="AlphaFoldDB" id="A0A543I2Q9"/>
<feature type="transmembrane region" description="Helical" evidence="7">
    <location>
        <begin position="47"/>
        <end position="67"/>
    </location>
</feature>
<name>A0A543I2Q9_9MICO</name>
<reference evidence="8 9" key="1">
    <citation type="submission" date="2019-06" db="EMBL/GenBank/DDBJ databases">
        <title>Genome sequencing of plant associated microbes to promote plant fitness in Sorghum bicolor and Oryza sativa.</title>
        <authorList>
            <person name="Coleman-Derr D."/>
        </authorList>
    </citation>
    <scope>NUCLEOTIDE SEQUENCE [LARGE SCALE GENOMIC DNA]</scope>
    <source>
        <strain evidence="8 9">KV-663</strain>
    </source>
</reference>
<dbReference type="RefSeq" id="WP_141842463.1">
    <property type="nucleotide sequence ID" value="NZ_VFPM01000001.1"/>
</dbReference>
<feature type="transmembrane region" description="Helical" evidence="7">
    <location>
        <begin position="196"/>
        <end position="221"/>
    </location>
</feature>
<evidence type="ECO:0000256" key="6">
    <source>
        <dbReference type="SAM" id="MobiDB-lite"/>
    </source>
</evidence>
<feature type="transmembrane region" description="Helical" evidence="7">
    <location>
        <begin position="74"/>
        <end position="96"/>
    </location>
</feature>
<feature type="transmembrane region" description="Helical" evidence="7">
    <location>
        <begin position="267"/>
        <end position="292"/>
    </location>
</feature>
<dbReference type="InterPro" id="IPR017039">
    <property type="entry name" value="Virul_fac_BrkB"/>
</dbReference>
<protein>
    <submittedName>
        <fullName evidence="8">Uncharacterized BrkB/YihY/UPF0761 family membrane protein</fullName>
    </submittedName>
</protein>
<dbReference type="EMBL" id="VFPM01000001">
    <property type="protein sequence ID" value="TQM64886.1"/>
    <property type="molecule type" value="Genomic_DNA"/>
</dbReference>